<name>A0A6C0GDU6_9BACT</name>
<keyword evidence="2" id="KW-0472">Membrane</keyword>
<accession>A0A6C0GDU6</accession>
<organism evidence="4 5">
    <name type="scientific">Rhodocytophaga rosea</name>
    <dbReference type="NCBI Taxonomy" id="2704465"/>
    <lineage>
        <taxon>Bacteria</taxon>
        <taxon>Pseudomonadati</taxon>
        <taxon>Bacteroidota</taxon>
        <taxon>Cytophagia</taxon>
        <taxon>Cytophagales</taxon>
        <taxon>Rhodocytophagaceae</taxon>
        <taxon>Rhodocytophaga</taxon>
    </lineage>
</organism>
<evidence type="ECO:0000256" key="1">
    <source>
        <dbReference type="SAM" id="MobiDB-lite"/>
    </source>
</evidence>
<sequence length="526" mass="60901">MNIIHRIKDNIVVFSAFLIILLVTGNAGLIFYNQRIAERMAAIKSQTDQAKKLNSLIWDDIIRNFDIGLRGFALTKDEALLSPYKEAIVKYPGYFKSLDSLLTVQNYPHKNEVASIGTAYDEYVKVSDQMVELARQDSMSLFTLELKKDRGKDIWMLYDKSTRKLAAFEDQLYMIAVTDYQDSNIRTAYLQVLLILIVLPTLLFMIVRIRRDARERRQLFKELEENNHAYLFNPGHLSQVFTEREVINNSIINFKKAAGFINHMSKGNYQVEWEGLTEANGSLNQTNLAGELVQMREKMIHLKQEDEKRLWSTEGVARFSEIVRSHQHHLQELCEQIVIFAVKYLKAQQAGLFLLREDDEQAYLELMACYAFNRKKYVTKRVLPGEGLVGQAYREGDTILLTEVPQDYTAITSGLGDATPTCILLVPMQYNGQVQAVIELASFEKFEPYQVEWLEKVGEITASTLVSVKNSERNHHLLEQFKQQTEQMRAQEEELRQNMEEIEATQEEMHRKEKELEKRQSELSQG</sequence>
<dbReference type="EMBL" id="CP048222">
    <property type="protein sequence ID" value="QHT66135.1"/>
    <property type="molecule type" value="Genomic_DNA"/>
</dbReference>
<dbReference type="KEGG" id="rhoz:GXP67_05350"/>
<evidence type="ECO:0000313" key="5">
    <source>
        <dbReference type="Proteomes" id="UP000480178"/>
    </source>
</evidence>
<reference evidence="4 5" key="1">
    <citation type="submission" date="2020-01" db="EMBL/GenBank/DDBJ databases">
        <authorList>
            <person name="Kim M.K."/>
        </authorList>
    </citation>
    <scope>NUCLEOTIDE SEQUENCE [LARGE SCALE GENOMIC DNA]</scope>
    <source>
        <strain evidence="4 5">172606-1</strain>
    </source>
</reference>
<dbReference type="AlphaFoldDB" id="A0A6C0GDU6"/>
<dbReference type="InterPro" id="IPR029016">
    <property type="entry name" value="GAF-like_dom_sf"/>
</dbReference>
<dbReference type="Pfam" id="PF05227">
    <property type="entry name" value="CHASE3"/>
    <property type="match status" value="1"/>
</dbReference>
<dbReference type="InterPro" id="IPR007891">
    <property type="entry name" value="CHASE3"/>
</dbReference>
<feature type="compositionally biased region" description="Basic and acidic residues" evidence="1">
    <location>
        <begin position="507"/>
        <end position="526"/>
    </location>
</feature>
<protein>
    <submittedName>
        <fullName evidence="4">GAF domain-containing protein</fullName>
    </submittedName>
</protein>
<feature type="region of interest" description="Disordered" evidence="1">
    <location>
        <begin position="484"/>
        <end position="526"/>
    </location>
</feature>
<dbReference type="SMART" id="SM00065">
    <property type="entry name" value="GAF"/>
    <property type="match status" value="1"/>
</dbReference>
<feature type="transmembrane region" description="Helical" evidence="2">
    <location>
        <begin position="188"/>
        <end position="207"/>
    </location>
</feature>
<evidence type="ECO:0000313" key="4">
    <source>
        <dbReference type="EMBL" id="QHT66135.1"/>
    </source>
</evidence>
<keyword evidence="2" id="KW-0812">Transmembrane</keyword>
<evidence type="ECO:0000259" key="3">
    <source>
        <dbReference type="SMART" id="SM00065"/>
    </source>
</evidence>
<evidence type="ECO:0000256" key="2">
    <source>
        <dbReference type="SAM" id="Phobius"/>
    </source>
</evidence>
<feature type="domain" description="GAF" evidence="3">
    <location>
        <begin position="329"/>
        <end position="475"/>
    </location>
</feature>
<feature type="transmembrane region" description="Helical" evidence="2">
    <location>
        <begin position="12"/>
        <end position="32"/>
    </location>
</feature>
<dbReference type="Proteomes" id="UP000480178">
    <property type="component" value="Chromosome"/>
</dbReference>
<gene>
    <name evidence="4" type="ORF">GXP67_05350</name>
</gene>
<dbReference type="RefSeq" id="WP_162442206.1">
    <property type="nucleotide sequence ID" value="NZ_CP048222.1"/>
</dbReference>
<dbReference type="Pfam" id="PF13185">
    <property type="entry name" value="GAF_2"/>
    <property type="match status" value="1"/>
</dbReference>
<proteinExistence type="predicted"/>
<dbReference type="InterPro" id="IPR003018">
    <property type="entry name" value="GAF"/>
</dbReference>
<keyword evidence="5" id="KW-1185">Reference proteome</keyword>
<dbReference type="Gene3D" id="3.30.450.40">
    <property type="match status" value="1"/>
</dbReference>
<dbReference type="SUPFAM" id="SSF55781">
    <property type="entry name" value="GAF domain-like"/>
    <property type="match status" value="1"/>
</dbReference>
<feature type="compositionally biased region" description="Basic and acidic residues" evidence="1">
    <location>
        <begin position="489"/>
        <end position="499"/>
    </location>
</feature>
<keyword evidence="2" id="KW-1133">Transmembrane helix</keyword>